<dbReference type="PANTHER" id="PTHR35794">
    <property type="entry name" value="CELL DIVISION PROTEIN DIVIVA"/>
    <property type="match status" value="1"/>
</dbReference>
<dbReference type="PANTHER" id="PTHR35794:SF2">
    <property type="entry name" value="CELL DIVISION PROTEIN DIVIVA"/>
    <property type="match status" value="1"/>
</dbReference>
<comment type="subcellular location">
    <subcellularLocation>
        <location evidence="1">Cytoplasm</location>
    </subcellularLocation>
</comment>
<evidence type="ECO:0000256" key="3">
    <source>
        <dbReference type="ARBA" id="ARBA00018787"/>
    </source>
</evidence>
<dbReference type="GO" id="GO:0051301">
    <property type="term" value="P:cell division"/>
    <property type="evidence" value="ECO:0007669"/>
    <property type="project" value="UniProtKB-KW"/>
</dbReference>
<reference evidence="9" key="1">
    <citation type="journal article" date="2021" name="Nat. Microbiol.">
        <title>Cocultivation of an ultrasmall environmental parasitic bacterium with lytic ability against bacteria associated with wastewater foams.</title>
        <authorList>
            <person name="Batinovic S."/>
            <person name="Rose J.J.A."/>
            <person name="Ratcliffe J."/>
            <person name="Seviour R.J."/>
            <person name="Petrovski S."/>
        </authorList>
    </citation>
    <scope>NUCLEOTIDE SEQUENCE</scope>
    <source>
        <strain evidence="9">CON44</strain>
    </source>
</reference>
<evidence type="ECO:0000256" key="2">
    <source>
        <dbReference type="ARBA" id="ARBA00009008"/>
    </source>
</evidence>
<evidence type="ECO:0000256" key="1">
    <source>
        <dbReference type="ARBA" id="ARBA00004496"/>
    </source>
</evidence>
<keyword evidence="6" id="KW-0175">Coiled coil</keyword>
<keyword evidence="5" id="KW-0132">Cell division</keyword>
<organism evidence="9">
    <name type="scientific">Gordonia amarae</name>
    <dbReference type="NCBI Taxonomy" id="36821"/>
    <lineage>
        <taxon>Bacteria</taxon>
        <taxon>Bacillati</taxon>
        <taxon>Actinomycetota</taxon>
        <taxon>Actinomycetes</taxon>
        <taxon>Mycobacteriales</taxon>
        <taxon>Gordoniaceae</taxon>
        <taxon>Gordonia</taxon>
    </lineage>
</organism>
<evidence type="ECO:0000256" key="7">
    <source>
        <dbReference type="ARBA" id="ARBA00023306"/>
    </source>
</evidence>
<evidence type="ECO:0000256" key="8">
    <source>
        <dbReference type="ARBA" id="ARBA00031737"/>
    </source>
</evidence>
<dbReference type="NCBIfam" id="TIGR03544">
    <property type="entry name" value="DivI1A_domain"/>
    <property type="match status" value="2"/>
</dbReference>
<evidence type="ECO:0000256" key="4">
    <source>
        <dbReference type="ARBA" id="ARBA00022490"/>
    </source>
</evidence>
<keyword evidence="4" id="KW-0963">Cytoplasm</keyword>
<gene>
    <name evidence="9" type="ORF">GII30_11905</name>
</gene>
<dbReference type="GO" id="GO:0005737">
    <property type="term" value="C:cytoplasm"/>
    <property type="evidence" value="ECO:0007669"/>
    <property type="project" value="UniProtKB-SubCell"/>
</dbReference>
<proteinExistence type="inferred from homology"/>
<keyword evidence="7" id="KW-0131">Cell cycle</keyword>
<evidence type="ECO:0000256" key="5">
    <source>
        <dbReference type="ARBA" id="ARBA00022618"/>
    </source>
</evidence>
<comment type="similarity">
    <text evidence="2">Belongs to the DivIVA family.</text>
</comment>
<accession>A0A857KXF3</accession>
<dbReference type="EMBL" id="CP045810">
    <property type="protein sequence ID" value="QHN39774.1"/>
    <property type="molecule type" value="Genomic_DNA"/>
</dbReference>
<protein>
    <recommendedName>
        <fullName evidence="3">Cell wall synthesis protein Wag31</fullName>
    </recommendedName>
    <alternativeName>
        <fullName evidence="8">Antigen 84</fullName>
    </alternativeName>
</protein>
<dbReference type="RefSeq" id="WP_005181752.1">
    <property type="nucleotide sequence ID" value="NZ_CP045804.1"/>
</dbReference>
<evidence type="ECO:0000313" key="9">
    <source>
        <dbReference type="EMBL" id="QHN39774.1"/>
    </source>
</evidence>
<dbReference type="InterPro" id="IPR019933">
    <property type="entry name" value="DivIVA_domain"/>
</dbReference>
<dbReference type="InterPro" id="IPR007793">
    <property type="entry name" value="DivIVA_fam"/>
</dbReference>
<name>A0A857KXF3_9ACTN</name>
<dbReference type="Gene3D" id="6.10.250.660">
    <property type="match status" value="2"/>
</dbReference>
<evidence type="ECO:0000256" key="6">
    <source>
        <dbReference type="ARBA" id="ARBA00023054"/>
    </source>
</evidence>
<sequence length="115" mass="12336">MSKWSAIWGRPKNQPASASPGRPVGHLSAGDIDNVAFAKPPIGQRGYNMDEVDSFLAVVAGRFRDDPNAAGIAPADIRNVAFSKPPLGQRGYNEDEVDAFLELCAAELGRRLQEG</sequence>
<dbReference type="AlphaFoldDB" id="A0A857KXF3"/>